<dbReference type="EMBL" id="CP025197">
    <property type="protein sequence ID" value="AUG58523.1"/>
    <property type="molecule type" value="Genomic_DNA"/>
</dbReference>
<comment type="cofactor">
    <cofactor evidence="1">
        <name>FMN</name>
        <dbReference type="ChEBI" id="CHEBI:58210"/>
    </cofactor>
</comment>
<dbReference type="AlphaFoldDB" id="A0A2K9EKJ6"/>
<evidence type="ECO:0000256" key="4">
    <source>
        <dbReference type="ARBA" id="ARBA00022630"/>
    </source>
</evidence>
<evidence type="ECO:0000313" key="12">
    <source>
        <dbReference type="EMBL" id="AUG58523.1"/>
    </source>
</evidence>
<comment type="cofactor">
    <cofactor evidence="2">
        <name>[4Fe-4S] cluster</name>
        <dbReference type="ChEBI" id="CHEBI:49883"/>
    </cofactor>
</comment>
<dbReference type="Gene3D" id="3.20.20.70">
    <property type="entry name" value="Aldolase class I"/>
    <property type="match status" value="1"/>
</dbReference>
<evidence type="ECO:0000256" key="6">
    <source>
        <dbReference type="ARBA" id="ARBA00022723"/>
    </source>
</evidence>
<evidence type="ECO:0000256" key="3">
    <source>
        <dbReference type="ARBA" id="ARBA00011048"/>
    </source>
</evidence>
<dbReference type="PANTHER" id="PTHR42917:SF2">
    <property type="entry name" value="2,4-DIENOYL-COA REDUCTASE [(2E)-ENOYL-COA-PRODUCING]"/>
    <property type="match status" value="1"/>
</dbReference>
<dbReference type="InterPro" id="IPR036188">
    <property type="entry name" value="FAD/NAD-bd_sf"/>
</dbReference>
<dbReference type="PRINTS" id="PR00469">
    <property type="entry name" value="PNDRDTASEII"/>
</dbReference>
<dbReference type="EC" id="1.-.-.-" evidence="12"/>
<evidence type="ECO:0000256" key="9">
    <source>
        <dbReference type="ARBA" id="ARBA00023014"/>
    </source>
</evidence>
<keyword evidence="14" id="KW-1185">Reference proteome</keyword>
<dbReference type="InterPro" id="IPR023753">
    <property type="entry name" value="FAD/NAD-binding_dom"/>
</dbReference>
<dbReference type="GO" id="GO:0016491">
    <property type="term" value="F:oxidoreductase activity"/>
    <property type="evidence" value="ECO:0007669"/>
    <property type="project" value="UniProtKB-KW"/>
</dbReference>
<evidence type="ECO:0000313" key="13">
    <source>
        <dbReference type="EMBL" id="PQQ66279.1"/>
    </source>
</evidence>
<dbReference type="GO" id="GO:0010181">
    <property type="term" value="F:FMN binding"/>
    <property type="evidence" value="ECO:0007669"/>
    <property type="project" value="InterPro"/>
</dbReference>
<dbReference type="GO" id="GO:0051536">
    <property type="term" value="F:iron-sulfur cluster binding"/>
    <property type="evidence" value="ECO:0007669"/>
    <property type="project" value="UniProtKB-KW"/>
</dbReference>
<feature type="domain" description="NADH:flavin oxidoreductase/NADH oxidase N-terminal" evidence="10">
    <location>
        <begin position="10"/>
        <end position="343"/>
    </location>
</feature>
<dbReference type="Pfam" id="PF07992">
    <property type="entry name" value="Pyr_redox_2"/>
    <property type="match status" value="1"/>
</dbReference>
<keyword evidence="6" id="KW-0479">Metal-binding</keyword>
<dbReference type="RefSeq" id="WP_101303049.1">
    <property type="nucleotide sequence ID" value="NZ_CP025197.1"/>
</dbReference>
<reference evidence="13 15" key="2">
    <citation type="journal article" date="2018" name="Syst. Appl. Microbiol.">
        <title>Characterization and high-quality draft genome sequence of Herbivorax saccincola A7, an anaerobic, alkaliphilic, thermophilic, cellulolytic, and xylanolytic bacterium.</title>
        <authorList>
            <person name="Aikawa S."/>
            <person name="Baramee S."/>
            <person name="Sermsathanaswadi J."/>
            <person name="Thianheng P."/>
            <person name="Tachaapaikoon C."/>
            <person name="Shikata A."/>
            <person name="Waeonukul R."/>
            <person name="Pason P."/>
            <person name="Ratanakhanokchai K."/>
            <person name="Kosugi A."/>
        </authorList>
    </citation>
    <scope>NUCLEOTIDE SEQUENCE [LARGE SCALE GENOMIC DNA]</scope>
    <source>
        <strain evidence="13 15">A7</strain>
    </source>
</reference>
<dbReference type="EMBL" id="NEMB01000003">
    <property type="protein sequence ID" value="PQQ66279.1"/>
    <property type="molecule type" value="Genomic_DNA"/>
</dbReference>
<evidence type="ECO:0000256" key="1">
    <source>
        <dbReference type="ARBA" id="ARBA00001917"/>
    </source>
</evidence>
<dbReference type="InterPro" id="IPR051793">
    <property type="entry name" value="NADH:flavin_oxidoreductase"/>
</dbReference>
<keyword evidence="5" id="KW-0288">FMN</keyword>
<dbReference type="Proteomes" id="UP000233534">
    <property type="component" value="Chromosome"/>
</dbReference>
<dbReference type="InterPro" id="IPR001155">
    <property type="entry name" value="OxRdtase_FMN_N"/>
</dbReference>
<dbReference type="Pfam" id="PF00724">
    <property type="entry name" value="Oxidored_FMN"/>
    <property type="match status" value="1"/>
</dbReference>
<comment type="similarity">
    <text evidence="3">In the N-terminal section; belongs to the NADH:flavin oxidoreductase/NADH oxidase family.</text>
</comment>
<dbReference type="GO" id="GO:0046872">
    <property type="term" value="F:metal ion binding"/>
    <property type="evidence" value="ECO:0007669"/>
    <property type="project" value="UniProtKB-KW"/>
</dbReference>
<accession>A0A2K9EKJ6</accession>
<evidence type="ECO:0000256" key="8">
    <source>
        <dbReference type="ARBA" id="ARBA00023004"/>
    </source>
</evidence>
<evidence type="ECO:0000313" key="14">
    <source>
        <dbReference type="Proteomes" id="UP000233534"/>
    </source>
</evidence>
<dbReference type="SUPFAM" id="SSF51395">
    <property type="entry name" value="FMN-linked oxidoreductases"/>
    <property type="match status" value="1"/>
</dbReference>
<evidence type="ECO:0000256" key="7">
    <source>
        <dbReference type="ARBA" id="ARBA00023002"/>
    </source>
</evidence>
<dbReference type="PRINTS" id="PR00368">
    <property type="entry name" value="FADPNR"/>
</dbReference>
<evidence type="ECO:0000313" key="15">
    <source>
        <dbReference type="Proteomes" id="UP000239720"/>
    </source>
</evidence>
<dbReference type="KEGG" id="hsc:HVS_13280"/>
<dbReference type="OrthoDB" id="9772736at2"/>
<protein>
    <submittedName>
        <fullName evidence="12">NADH oxidase</fullName>
        <ecNumber evidence="12">1.-.-.-</ecNumber>
    </submittedName>
</protein>
<dbReference type="Gene3D" id="3.40.50.720">
    <property type="entry name" value="NAD(P)-binding Rossmann-like Domain"/>
    <property type="match status" value="1"/>
</dbReference>
<dbReference type="Gene3D" id="3.50.50.60">
    <property type="entry name" value="FAD/NAD(P)-binding domain"/>
    <property type="match status" value="1"/>
</dbReference>
<gene>
    <name evidence="13" type="ORF">B9R14_05630</name>
    <name evidence="12" type="ORF">HVS_13280</name>
</gene>
<evidence type="ECO:0000259" key="10">
    <source>
        <dbReference type="Pfam" id="PF00724"/>
    </source>
</evidence>
<dbReference type="PANTHER" id="PTHR42917">
    <property type="entry name" value="2,4-DIENOYL-COA REDUCTASE"/>
    <property type="match status" value="1"/>
</dbReference>
<keyword evidence="4" id="KW-0285">Flavoprotein</keyword>
<reference evidence="12 14" key="1">
    <citation type="submission" date="2017-12" db="EMBL/GenBank/DDBJ databases">
        <title>Complete genome sequence of Herbivorax saccincola GGR1, a novel Cellulosome-producing hydrolytic bacterium in a thermophilic biogas plant, established by Illumina and Nanopore MinION sequencing.</title>
        <authorList>
            <person name="Pechtl A."/>
            <person name="Ruckert C."/>
            <person name="Koeck D.E."/>
            <person name="Maus I."/>
            <person name="Winkler A."/>
            <person name="Kalinowski J."/>
            <person name="Puhler A."/>
            <person name="Schwarz W.W."/>
            <person name="Zverlov V.V."/>
            <person name="Schluter A."/>
            <person name="Liebl W."/>
        </authorList>
    </citation>
    <scope>NUCLEOTIDE SEQUENCE [LARGE SCALE GENOMIC DNA]</scope>
    <source>
        <strain evidence="12">GGR1</strain>
        <strain evidence="14">SR1</strain>
    </source>
</reference>
<name>A0A2K9EKJ6_9FIRM</name>
<keyword evidence="8" id="KW-0408">Iron</keyword>
<proteinExistence type="inferred from homology"/>
<feature type="domain" description="FAD/NAD(P)-binding" evidence="11">
    <location>
        <begin position="389"/>
        <end position="615"/>
    </location>
</feature>
<dbReference type="SUPFAM" id="SSF51905">
    <property type="entry name" value="FAD/NAD(P)-binding domain"/>
    <property type="match status" value="1"/>
</dbReference>
<dbReference type="Proteomes" id="UP000239720">
    <property type="component" value="Unassembled WGS sequence"/>
</dbReference>
<dbReference type="InterPro" id="IPR013785">
    <property type="entry name" value="Aldolase_TIM"/>
</dbReference>
<evidence type="ECO:0000259" key="11">
    <source>
        <dbReference type="Pfam" id="PF07992"/>
    </source>
</evidence>
<evidence type="ECO:0000256" key="5">
    <source>
        <dbReference type="ARBA" id="ARBA00022643"/>
    </source>
</evidence>
<evidence type="ECO:0000256" key="2">
    <source>
        <dbReference type="ARBA" id="ARBA00001966"/>
    </source>
</evidence>
<keyword evidence="7 12" id="KW-0560">Oxidoreductase</keyword>
<sequence>MSRLLAQKGKIGNVEIKNRMVMAAMGDLIANPDGTVSDAAIAYYGARSKGGIGLIITGIVRINDTDGAAGPNQLSLADDKYIPRFKLLVDEVHKYGAKIFPQIQHSGRQGIAMFTGNDYVLAPSAIPSAITKQPTRALTIEQIHQLVGQFGDAARRAMEAGADGVEIHAAHGYLINQFLSPFSNKRTDEYGGSFENRMRFLLEIMRDVRAKTQNKIPITVRISADEFLSDAGIPMPYIDISEGIKIAKAIEAEGVEAINVSCGTYESMNKAIEPISYPQGWRKDFIKAVKDEVSVPVIAVAKLREPQVAEELLQQGVMDFAAFGRPLLADPDFPIKAIEGRDDDICKCISCLFCFEELNKGSHVVCAVNPRTGFETKYPPREKTPEPKTVVVVGAGPAGLAAAVILKKHGHNVMVFEAENGIGGQVRIGKNPPKKDQLNWMIEYYEKKIKDLGIELRLGQKADAETVKSLNPDVVFIACGAKPIVPDIPGINSNHVYSVEQVLKGETDLKEKTVAVIGSGLTGLETAELLQQGGNKTIIVEMQDTIAPGSYIQNLIDIQSRLAKDNTEYMTSHQLIEILDNEIKMKNTKTGETVTRHVDAVVMSVGYEPDKSLIESFNGIAPKVLTIGDAKEVKNIGMATRSGYAAAYDI</sequence>
<dbReference type="CDD" id="cd02803">
    <property type="entry name" value="OYE_like_FMN_family"/>
    <property type="match status" value="1"/>
</dbReference>
<organism evidence="12 14">
    <name type="scientific">Acetivibrio saccincola</name>
    <dbReference type="NCBI Taxonomy" id="1677857"/>
    <lineage>
        <taxon>Bacteria</taxon>
        <taxon>Bacillati</taxon>
        <taxon>Bacillota</taxon>
        <taxon>Clostridia</taxon>
        <taxon>Eubacteriales</taxon>
        <taxon>Oscillospiraceae</taxon>
        <taxon>Acetivibrio</taxon>
    </lineage>
</organism>
<keyword evidence="9" id="KW-0411">Iron-sulfur</keyword>